<evidence type="ECO:0000259" key="12">
    <source>
        <dbReference type="SMART" id="SM00228"/>
    </source>
</evidence>
<name>A0A1G1Y2I9_9BACT</name>
<sequence length="384" mass="41920">MLFTIVIFFIVLGILVLVHEWGHFVTARKAGMKVDEFGFGLPPRIIGFYKAEDGRWQRVGLKTKETSRTIWSLNWLPLGGFVRIKGEQGEAAGDSDSFAGKNVWQRIIVISAGVTMNLILAVVLLSIGFALGVPQIVDDEQSLPASVKVRDQKIQIIEVLANSPAAEAGLEVADVITAVDDKTLTKVSQLQDYLAQKADTSVSLSLERKKEPLLIAVTPTVLAETNQVGVGVGLIQTAIVSYPWYTAGWHGLTETLRMIWTIIFSFFLIIQSLIVSHELIGEVYGPIGIATLVGDAARLGFLYILQLTATLSVIIAVINFLPFPALDGGRAFFLFIEALRGKPINAKVENLMHNVGFILLLLLLLLVTLKDISRLSAGLFGWLG</sequence>
<dbReference type="SMART" id="SM00228">
    <property type="entry name" value="PDZ"/>
    <property type="match status" value="1"/>
</dbReference>
<dbReference type="InterPro" id="IPR008915">
    <property type="entry name" value="Peptidase_M50"/>
</dbReference>
<dbReference type="STRING" id="1797535.A2744_03670"/>
<dbReference type="GO" id="GO:0016020">
    <property type="term" value="C:membrane"/>
    <property type="evidence" value="ECO:0007669"/>
    <property type="project" value="UniProtKB-SubCell"/>
</dbReference>
<evidence type="ECO:0000256" key="11">
    <source>
        <dbReference type="RuleBase" id="RU362031"/>
    </source>
</evidence>
<keyword evidence="9 11" id="KW-0482">Metalloprotease</keyword>
<evidence type="ECO:0000256" key="10">
    <source>
        <dbReference type="ARBA" id="ARBA00023136"/>
    </source>
</evidence>
<dbReference type="AlphaFoldDB" id="A0A1G1Y2I9"/>
<dbReference type="GO" id="GO:0004222">
    <property type="term" value="F:metalloendopeptidase activity"/>
    <property type="evidence" value="ECO:0007669"/>
    <property type="project" value="InterPro"/>
</dbReference>
<comment type="subcellular location">
    <subcellularLocation>
        <location evidence="2">Membrane</location>
        <topology evidence="2">Multi-pass membrane protein</topology>
    </subcellularLocation>
</comment>
<evidence type="ECO:0000256" key="1">
    <source>
        <dbReference type="ARBA" id="ARBA00001947"/>
    </source>
</evidence>
<dbReference type="EC" id="3.4.24.-" evidence="11"/>
<dbReference type="InterPro" id="IPR001478">
    <property type="entry name" value="PDZ"/>
</dbReference>
<keyword evidence="11" id="KW-0479">Metal-binding</keyword>
<dbReference type="GO" id="GO:0046872">
    <property type="term" value="F:metal ion binding"/>
    <property type="evidence" value="ECO:0007669"/>
    <property type="project" value="UniProtKB-KW"/>
</dbReference>
<comment type="caution">
    <text evidence="13">The sequence shown here is derived from an EMBL/GenBank/DDBJ whole genome shotgun (WGS) entry which is preliminary data.</text>
</comment>
<comment type="similarity">
    <text evidence="3 11">Belongs to the peptidase M50B family.</text>
</comment>
<dbReference type="SUPFAM" id="SSF50156">
    <property type="entry name" value="PDZ domain-like"/>
    <property type="match status" value="1"/>
</dbReference>
<dbReference type="NCBIfam" id="TIGR00054">
    <property type="entry name" value="RIP metalloprotease RseP"/>
    <property type="match status" value="1"/>
</dbReference>
<dbReference type="InterPro" id="IPR004387">
    <property type="entry name" value="Pept_M50_Zn"/>
</dbReference>
<keyword evidence="4 13" id="KW-0645">Protease</keyword>
<keyword evidence="7 11" id="KW-0862">Zinc</keyword>
<evidence type="ECO:0000256" key="6">
    <source>
        <dbReference type="ARBA" id="ARBA00022801"/>
    </source>
</evidence>
<keyword evidence="5 11" id="KW-0812">Transmembrane</keyword>
<dbReference type="PANTHER" id="PTHR42837:SF2">
    <property type="entry name" value="MEMBRANE METALLOPROTEASE ARASP2, CHLOROPLASTIC-RELATED"/>
    <property type="match status" value="1"/>
</dbReference>
<dbReference type="InterPro" id="IPR041489">
    <property type="entry name" value="PDZ_6"/>
</dbReference>
<proteinExistence type="inferred from homology"/>
<dbReference type="EMBL" id="MHIE01000003">
    <property type="protein sequence ID" value="OGY46518.1"/>
    <property type="molecule type" value="Genomic_DNA"/>
</dbReference>
<feature type="domain" description="PDZ" evidence="12">
    <location>
        <begin position="141"/>
        <end position="210"/>
    </location>
</feature>
<evidence type="ECO:0000256" key="9">
    <source>
        <dbReference type="ARBA" id="ARBA00023049"/>
    </source>
</evidence>
<dbReference type="Pfam" id="PF17820">
    <property type="entry name" value="PDZ_6"/>
    <property type="match status" value="1"/>
</dbReference>
<dbReference type="Pfam" id="PF02163">
    <property type="entry name" value="Peptidase_M50"/>
    <property type="match status" value="1"/>
</dbReference>
<dbReference type="Proteomes" id="UP000178240">
    <property type="component" value="Unassembled WGS sequence"/>
</dbReference>
<evidence type="ECO:0000256" key="8">
    <source>
        <dbReference type="ARBA" id="ARBA00022989"/>
    </source>
</evidence>
<feature type="transmembrane region" description="Helical" evidence="11">
    <location>
        <begin position="107"/>
        <end position="133"/>
    </location>
</feature>
<evidence type="ECO:0000313" key="13">
    <source>
        <dbReference type="EMBL" id="OGY46518.1"/>
    </source>
</evidence>
<evidence type="ECO:0000256" key="4">
    <source>
        <dbReference type="ARBA" id="ARBA00022670"/>
    </source>
</evidence>
<dbReference type="GO" id="GO:0006508">
    <property type="term" value="P:proteolysis"/>
    <property type="evidence" value="ECO:0007669"/>
    <property type="project" value="UniProtKB-KW"/>
</dbReference>
<feature type="transmembrane region" description="Helical" evidence="11">
    <location>
        <begin position="301"/>
        <end position="321"/>
    </location>
</feature>
<reference evidence="13 14" key="1">
    <citation type="journal article" date="2016" name="Nat. Commun.">
        <title>Thousands of microbial genomes shed light on interconnected biogeochemical processes in an aquifer system.</title>
        <authorList>
            <person name="Anantharaman K."/>
            <person name="Brown C.T."/>
            <person name="Hug L.A."/>
            <person name="Sharon I."/>
            <person name="Castelle C.J."/>
            <person name="Probst A.J."/>
            <person name="Thomas B.C."/>
            <person name="Singh A."/>
            <person name="Wilkins M.J."/>
            <person name="Karaoz U."/>
            <person name="Brodie E.L."/>
            <person name="Williams K.H."/>
            <person name="Hubbard S.S."/>
            <person name="Banfield J.F."/>
        </authorList>
    </citation>
    <scope>NUCLEOTIDE SEQUENCE [LARGE SCALE GENOMIC DNA]</scope>
</reference>
<evidence type="ECO:0000313" key="14">
    <source>
        <dbReference type="Proteomes" id="UP000178240"/>
    </source>
</evidence>
<comment type="cofactor">
    <cofactor evidence="1 11">
        <name>Zn(2+)</name>
        <dbReference type="ChEBI" id="CHEBI:29105"/>
    </cofactor>
</comment>
<evidence type="ECO:0000256" key="2">
    <source>
        <dbReference type="ARBA" id="ARBA00004141"/>
    </source>
</evidence>
<organism evidence="13 14">
    <name type="scientific">Candidatus Buchananbacteria bacterium RIFCSPHIGHO2_01_FULL_44_11</name>
    <dbReference type="NCBI Taxonomy" id="1797535"/>
    <lineage>
        <taxon>Bacteria</taxon>
        <taxon>Candidatus Buchananiibacteriota</taxon>
    </lineage>
</organism>
<dbReference type="InterPro" id="IPR036034">
    <property type="entry name" value="PDZ_sf"/>
</dbReference>
<dbReference type="PANTHER" id="PTHR42837">
    <property type="entry name" value="REGULATOR OF SIGMA-E PROTEASE RSEP"/>
    <property type="match status" value="1"/>
</dbReference>
<feature type="transmembrane region" description="Helical" evidence="11">
    <location>
        <begin position="6"/>
        <end position="25"/>
    </location>
</feature>
<evidence type="ECO:0000256" key="3">
    <source>
        <dbReference type="ARBA" id="ARBA00007931"/>
    </source>
</evidence>
<dbReference type="Gene3D" id="2.30.42.10">
    <property type="match status" value="1"/>
</dbReference>
<dbReference type="CDD" id="cd06163">
    <property type="entry name" value="S2P-M50_PDZ_RseP-like"/>
    <property type="match status" value="1"/>
</dbReference>
<feature type="transmembrane region" description="Helical" evidence="11">
    <location>
        <begin position="258"/>
        <end position="280"/>
    </location>
</feature>
<keyword evidence="6 11" id="KW-0378">Hydrolase</keyword>
<evidence type="ECO:0000256" key="5">
    <source>
        <dbReference type="ARBA" id="ARBA00022692"/>
    </source>
</evidence>
<protein>
    <recommendedName>
        <fullName evidence="11">Zinc metalloprotease</fullName>
        <ecNumber evidence="11">3.4.24.-</ecNumber>
    </recommendedName>
</protein>
<keyword evidence="10 11" id="KW-0472">Membrane</keyword>
<feature type="transmembrane region" description="Helical" evidence="11">
    <location>
        <begin position="351"/>
        <end position="369"/>
    </location>
</feature>
<keyword evidence="8 11" id="KW-1133">Transmembrane helix</keyword>
<evidence type="ECO:0000256" key="7">
    <source>
        <dbReference type="ARBA" id="ARBA00022833"/>
    </source>
</evidence>
<accession>A0A1G1Y2I9</accession>
<gene>
    <name evidence="13" type="ORF">A2744_03670</name>
</gene>